<organism evidence="3 4">
    <name type="scientific">Mycolicibacterium moriokaense</name>
    <dbReference type="NCBI Taxonomy" id="39691"/>
    <lineage>
        <taxon>Bacteria</taxon>
        <taxon>Bacillati</taxon>
        <taxon>Actinomycetota</taxon>
        <taxon>Actinomycetes</taxon>
        <taxon>Mycobacteriales</taxon>
        <taxon>Mycobacteriaceae</taxon>
        <taxon>Mycolicibacterium</taxon>
    </lineage>
</organism>
<keyword evidence="2" id="KW-0472">Membrane</keyword>
<evidence type="ECO:0000313" key="3">
    <source>
        <dbReference type="EMBL" id="PXX09279.1"/>
    </source>
</evidence>
<feature type="compositionally biased region" description="Basic and acidic residues" evidence="1">
    <location>
        <begin position="472"/>
        <end position="484"/>
    </location>
</feature>
<keyword evidence="4" id="KW-1185">Reference proteome</keyword>
<protein>
    <submittedName>
        <fullName evidence="3">Uncharacterized protein DUF4407</fullName>
    </submittedName>
</protein>
<feature type="region of interest" description="Disordered" evidence="1">
    <location>
        <begin position="453"/>
        <end position="493"/>
    </location>
</feature>
<dbReference type="InterPro" id="IPR025519">
    <property type="entry name" value="DUF4407"/>
</dbReference>
<keyword evidence="2" id="KW-1133">Transmembrane helix</keyword>
<feature type="transmembrane region" description="Helical" evidence="2">
    <location>
        <begin position="37"/>
        <end position="56"/>
    </location>
</feature>
<feature type="transmembrane region" description="Helical" evidence="2">
    <location>
        <begin position="243"/>
        <end position="263"/>
    </location>
</feature>
<reference evidence="4" key="1">
    <citation type="submission" date="2018-05" db="EMBL/GenBank/DDBJ databases">
        <authorList>
            <person name="Deangelis K."/>
            <person name="Huntemann M."/>
            <person name="Clum A."/>
            <person name="Pillay M."/>
            <person name="Palaniappan K."/>
            <person name="Varghese N."/>
            <person name="Mikhailova N."/>
            <person name="Stamatis D."/>
            <person name="Reddy T."/>
            <person name="Daum C."/>
            <person name="Shapiro N."/>
            <person name="Ivanova N."/>
            <person name="Kyrpides N."/>
            <person name="Woyke T."/>
        </authorList>
    </citation>
    <scope>NUCLEOTIDE SEQUENCE [LARGE SCALE GENOMIC DNA]</scope>
    <source>
        <strain evidence="4">GAS496</strain>
    </source>
</reference>
<dbReference type="EMBL" id="QJJU01000006">
    <property type="protein sequence ID" value="PXX09279.1"/>
    <property type="molecule type" value="Genomic_DNA"/>
</dbReference>
<evidence type="ECO:0000313" key="4">
    <source>
        <dbReference type="Proteomes" id="UP000247781"/>
    </source>
</evidence>
<evidence type="ECO:0000256" key="1">
    <source>
        <dbReference type="SAM" id="MobiDB-lite"/>
    </source>
</evidence>
<gene>
    <name evidence="3" type="ORF">C8E89_106206</name>
</gene>
<feature type="transmembrane region" description="Helical" evidence="2">
    <location>
        <begin position="68"/>
        <end position="89"/>
    </location>
</feature>
<sequence length="493" mass="52721">MSTNRIADVVVLLAAALTWLVSTLVVAEATHAPMALTVPLTFAFGVLIGAIARAVASGPTRGWSGVAGRAAVAVAVGAVVGELAAVVLFSGSIDRLLDERAARSADATPAVAQASAELDRTRQARTALDAAVDQASRQRDEALVVARCEYNPSPACPQTHITGVPGTGPETRTAKDFLADTQRELDTAVTNRDRAAPGLDSEMAAGEQALQQARVTAMTDVDKGLGARWTAMNEHTLASPGAMLLRLVTIAFFALLILLPLILKLWRGQTSQDRGAAARAEVERAELEADTAIAVKRAEVRAAVETLWAEQQLASARIAVEAQAEIEREQHRRRVVEALEAPVQAQSERVIKPTQELPAAETSDNLPALVEANEKPGTSLIPTIPDVTKAAARWLRPFVPPIIATAIDTTTKPLRSARQVFEETEEIHFSLKRTHKVSVHSEEHGSVVTEPVESDMAPASVVSSVERQQMMTERERHPELHGADGLRQLPPAN</sequence>
<dbReference type="OrthoDB" id="4571476at2"/>
<reference evidence="3 4" key="2">
    <citation type="submission" date="2018-06" db="EMBL/GenBank/DDBJ databases">
        <title>Sequencing of bacterial isolates from soil warming experiment in Harvard Forest, Massachusetts, USA.</title>
        <authorList>
            <person name="Deangelis K.PhD."/>
        </authorList>
    </citation>
    <scope>NUCLEOTIDE SEQUENCE [LARGE SCALE GENOMIC DNA]</scope>
    <source>
        <strain evidence="3 4">GAS496</strain>
    </source>
</reference>
<comment type="caution">
    <text evidence="3">The sequence shown here is derived from an EMBL/GenBank/DDBJ whole genome shotgun (WGS) entry which is preliminary data.</text>
</comment>
<feature type="compositionally biased region" description="Polar residues" evidence="1">
    <location>
        <begin position="461"/>
        <end position="471"/>
    </location>
</feature>
<name>A0A318HI54_9MYCO</name>
<dbReference type="AlphaFoldDB" id="A0A318HI54"/>
<accession>A0A318HI54</accession>
<dbReference type="Pfam" id="PF14362">
    <property type="entry name" value="DUF4407"/>
    <property type="match status" value="1"/>
</dbReference>
<keyword evidence="2" id="KW-0812">Transmembrane</keyword>
<evidence type="ECO:0000256" key="2">
    <source>
        <dbReference type="SAM" id="Phobius"/>
    </source>
</evidence>
<proteinExistence type="predicted"/>
<dbReference type="Proteomes" id="UP000247781">
    <property type="component" value="Unassembled WGS sequence"/>
</dbReference>